<accession>D2BIP4</accession>
<organism evidence="1 2">
    <name type="scientific">Dehalococcoides mccartyi (strain VS)</name>
    <dbReference type="NCBI Taxonomy" id="311424"/>
    <lineage>
        <taxon>Bacteria</taxon>
        <taxon>Bacillati</taxon>
        <taxon>Chloroflexota</taxon>
        <taxon>Dehalococcoidia</taxon>
        <taxon>Dehalococcoidales</taxon>
        <taxon>Dehalococcoidaceae</taxon>
        <taxon>Dehalococcoides</taxon>
    </lineage>
</organism>
<evidence type="ECO:0000313" key="2">
    <source>
        <dbReference type="Proteomes" id="UP000002506"/>
    </source>
</evidence>
<dbReference type="RefSeq" id="WP_012882342.1">
    <property type="nucleotide sequence ID" value="NC_013552.1"/>
</dbReference>
<dbReference type="HOGENOM" id="CLU_1903235_0_0_0"/>
<reference evidence="1 2" key="1">
    <citation type="journal article" date="2009" name="PLoS Genet.">
        <title>Localized plasticity in the streamlined genomes of vinyl chloride respiring Dehalococcoides.</title>
        <authorList>
            <person name="McMurdie P.J."/>
            <person name="Behrens S.F."/>
            <person name="Muller J.A."/>
            <person name="Goke J."/>
            <person name="Ritalahti K.M."/>
            <person name="Wagner R."/>
            <person name="Goltsman E."/>
            <person name="Lapidus A."/>
            <person name="Holmes S."/>
            <person name="Loffler F.E."/>
            <person name="Spormann A.M."/>
        </authorList>
    </citation>
    <scope>NUCLEOTIDE SEQUENCE [LARGE SCALE GENOMIC DNA]</scope>
    <source>
        <strain evidence="1 2">VS</strain>
    </source>
</reference>
<dbReference type="EMBL" id="CP001827">
    <property type="protein sequence ID" value="ACZ62194.1"/>
    <property type="molecule type" value="Genomic_DNA"/>
</dbReference>
<dbReference type="OrthoDB" id="10018156at2"/>
<name>D2BIP4_DEHMV</name>
<dbReference type="AlphaFoldDB" id="D2BIP4"/>
<evidence type="ECO:0000313" key="1">
    <source>
        <dbReference type="EMBL" id="ACZ62194.1"/>
    </source>
</evidence>
<protein>
    <submittedName>
        <fullName evidence="1">Uncharacterized protein</fullName>
    </submittedName>
</protein>
<gene>
    <name evidence="1" type="ordered locus">DhcVS_1077</name>
</gene>
<dbReference type="KEGG" id="dev:DhcVS_1077"/>
<proteinExistence type="predicted"/>
<sequence length="133" mass="14926">MEAENSGVDMINNISPESQKTGIGYSAIFENTFVTIDFSYPRGYAGRVNSRTNKPSVHFRYGAGNAHSCFIMPSIPDVVIYIPVDKLCRFPAVNGMDSGVFSRIEYRVKPMCNKDTCQNTLRAMFGYKIYGNR</sequence>
<dbReference type="Proteomes" id="UP000002506">
    <property type="component" value="Chromosome"/>
</dbReference>